<dbReference type="AlphaFoldDB" id="A0A8J3I1D4"/>
<dbReference type="Gene3D" id="3.40.50.1820">
    <property type="entry name" value="alpha/beta hydrolase"/>
    <property type="match status" value="1"/>
</dbReference>
<protein>
    <submittedName>
        <fullName evidence="5">Peptidase S9</fullName>
    </submittedName>
</protein>
<evidence type="ECO:0000313" key="6">
    <source>
        <dbReference type="Proteomes" id="UP000612362"/>
    </source>
</evidence>
<sequence>MQDSSTSIAGKQAGNTVPGTRIPIGPGALLQLRTPGDVRMSPDGKQLVFCISEYVGEEEQRRSQIWMLSLDIPRARPTPLFRELKSASMPRWSPDGKRIAFSGVAEGDREKPQLYMIDVRGGTPQRVCFMPNGILDLEWSPDGSSLAFISLEGEGPSRDPIVLSHGRHRRLWTIYPESSIPQPVTSPELSVWEFAWSPDSSLLALYYSTLPDENGWYGGQVGTVPADGGAVRQLTLLDRQASNLTWHSDGMQLAYVSGDWSDRCHGAGDLFALDLNGNGEVRNLMPEVEYSIHWCQWLQGTNQLFFTAAKGLTYICGVLNSENGSTTIIEHDFPVQMGHVSLGPGGATCAAIHSSQREVYDVWYGKIEREGEPRIDWRRLTHLSAVFEATYALASSERISYTSVDGWKIDALFTHPLVRKFEGDPPLVVLPHGGPSGLWVDDASLFWTQLIASAGYAVFRPNVRGSWGRGVAFADAVIGDMGGKDFQDIMAGIEYLVTEGMVDPSRIGIAGWSYGGFMAAWAVSQTNRFRAAIVGAGITDWHSFHAESKLSDWDRHFLKADMLDHPEVYRHHSPLTYAGKVNTPTLILHGEKDTVCPVNQAYAFSRALMDRGVSVEAVLYPGEGHGIRGRSHILDIEERILRWLEKYL</sequence>
<dbReference type="InterPro" id="IPR011042">
    <property type="entry name" value="6-blade_b-propeller_TolB-like"/>
</dbReference>
<evidence type="ECO:0000256" key="3">
    <source>
        <dbReference type="SAM" id="MobiDB-lite"/>
    </source>
</evidence>
<name>A0A8J3I1D4_9CHLR</name>
<dbReference type="Pfam" id="PF00326">
    <property type="entry name" value="Peptidase_S9"/>
    <property type="match status" value="1"/>
</dbReference>
<feature type="domain" description="Peptidase S9 prolyl oligopeptidase catalytic" evidence="4">
    <location>
        <begin position="448"/>
        <end position="648"/>
    </location>
</feature>
<evidence type="ECO:0000259" key="4">
    <source>
        <dbReference type="Pfam" id="PF00326"/>
    </source>
</evidence>
<dbReference type="Pfam" id="PF07676">
    <property type="entry name" value="PD40"/>
    <property type="match status" value="2"/>
</dbReference>
<dbReference type="InterPro" id="IPR029058">
    <property type="entry name" value="AB_hydrolase_fold"/>
</dbReference>
<comment type="caution">
    <text evidence="5">The sequence shown here is derived from an EMBL/GenBank/DDBJ whole genome shotgun (WGS) entry which is preliminary data.</text>
</comment>
<feature type="region of interest" description="Disordered" evidence="3">
    <location>
        <begin position="1"/>
        <end position="24"/>
    </location>
</feature>
<dbReference type="Proteomes" id="UP000612362">
    <property type="component" value="Unassembled WGS sequence"/>
</dbReference>
<evidence type="ECO:0000256" key="1">
    <source>
        <dbReference type="ARBA" id="ARBA00022801"/>
    </source>
</evidence>
<dbReference type="InterPro" id="IPR011659">
    <property type="entry name" value="WD40"/>
</dbReference>
<dbReference type="SUPFAM" id="SSF53474">
    <property type="entry name" value="alpha/beta-Hydrolases"/>
    <property type="match status" value="1"/>
</dbReference>
<organism evidence="5 6">
    <name type="scientific">Ktedonospora formicarum</name>
    <dbReference type="NCBI Taxonomy" id="2778364"/>
    <lineage>
        <taxon>Bacteria</taxon>
        <taxon>Bacillati</taxon>
        <taxon>Chloroflexota</taxon>
        <taxon>Ktedonobacteria</taxon>
        <taxon>Ktedonobacterales</taxon>
        <taxon>Ktedonobacteraceae</taxon>
        <taxon>Ktedonospora</taxon>
    </lineage>
</organism>
<dbReference type="InterPro" id="IPR001375">
    <property type="entry name" value="Peptidase_S9_cat"/>
</dbReference>
<reference evidence="5" key="1">
    <citation type="submission" date="2020-10" db="EMBL/GenBank/DDBJ databases">
        <title>Taxonomic study of unclassified bacteria belonging to the class Ktedonobacteria.</title>
        <authorList>
            <person name="Yabe S."/>
            <person name="Wang C.M."/>
            <person name="Zheng Y."/>
            <person name="Sakai Y."/>
            <person name="Cavaletti L."/>
            <person name="Monciardini P."/>
            <person name="Donadio S."/>
        </authorList>
    </citation>
    <scope>NUCLEOTIDE SEQUENCE</scope>
    <source>
        <strain evidence="5">SOSP1-1</strain>
    </source>
</reference>
<accession>A0A8J3I1D4</accession>
<keyword evidence="2" id="KW-0645">Protease</keyword>
<keyword evidence="6" id="KW-1185">Reference proteome</keyword>
<keyword evidence="2" id="KW-0720">Serine protease</keyword>
<dbReference type="Gene3D" id="2.120.10.30">
    <property type="entry name" value="TolB, C-terminal domain"/>
    <property type="match status" value="2"/>
</dbReference>
<evidence type="ECO:0000313" key="5">
    <source>
        <dbReference type="EMBL" id="GHO44888.1"/>
    </source>
</evidence>
<keyword evidence="1" id="KW-0378">Hydrolase</keyword>
<dbReference type="GO" id="GO:0006508">
    <property type="term" value="P:proteolysis"/>
    <property type="evidence" value="ECO:0007669"/>
    <property type="project" value="InterPro"/>
</dbReference>
<dbReference type="EMBL" id="BNJF01000001">
    <property type="protein sequence ID" value="GHO44888.1"/>
    <property type="molecule type" value="Genomic_DNA"/>
</dbReference>
<proteinExistence type="predicted"/>
<evidence type="ECO:0000256" key="2">
    <source>
        <dbReference type="ARBA" id="ARBA00022825"/>
    </source>
</evidence>
<dbReference type="SUPFAM" id="SSF82171">
    <property type="entry name" value="DPP6 N-terminal domain-like"/>
    <property type="match status" value="1"/>
</dbReference>
<dbReference type="RefSeq" id="WP_220194253.1">
    <property type="nucleotide sequence ID" value="NZ_BNJF01000001.1"/>
</dbReference>
<dbReference type="GO" id="GO:0004252">
    <property type="term" value="F:serine-type endopeptidase activity"/>
    <property type="evidence" value="ECO:0007669"/>
    <property type="project" value="TreeGrafter"/>
</dbReference>
<feature type="compositionally biased region" description="Polar residues" evidence="3">
    <location>
        <begin position="1"/>
        <end position="18"/>
    </location>
</feature>
<dbReference type="PANTHER" id="PTHR42776:SF27">
    <property type="entry name" value="DIPEPTIDYL PEPTIDASE FAMILY MEMBER 6"/>
    <property type="match status" value="1"/>
</dbReference>
<dbReference type="PANTHER" id="PTHR42776">
    <property type="entry name" value="SERINE PEPTIDASE S9 FAMILY MEMBER"/>
    <property type="match status" value="1"/>
</dbReference>
<gene>
    <name evidence="5" type="ORF">KSX_30510</name>
</gene>